<dbReference type="EMBL" id="RBCJ01000002">
    <property type="protein sequence ID" value="RKN81369.1"/>
    <property type="molecule type" value="Genomic_DNA"/>
</dbReference>
<gene>
    <name evidence="1" type="ORF">D7Z94_10580</name>
</gene>
<proteinExistence type="predicted"/>
<name>A0A3B0CBC6_9FLAO</name>
<organism evidence="1 2">
    <name type="scientific">Ulvibacterium marinum</name>
    <dbReference type="NCBI Taxonomy" id="2419782"/>
    <lineage>
        <taxon>Bacteria</taxon>
        <taxon>Pseudomonadati</taxon>
        <taxon>Bacteroidota</taxon>
        <taxon>Flavobacteriia</taxon>
        <taxon>Flavobacteriales</taxon>
        <taxon>Flavobacteriaceae</taxon>
        <taxon>Ulvibacterium</taxon>
    </lineage>
</organism>
<evidence type="ECO:0000313" key="1">
    <source>
        <dbReference type="EMBL" id="RKN81369.1"/>
    </source>
</evidence>
<sequence length="355" mass="40537">MELEEEESKKLQALSHKASKENPNNTLIPIQILSSALSHNPNCWGSLNDITVRLANLKLYDSALHYAKRAVIVIPDEKMSWENFWHVSSLIISSLKHESLQLKRKNEINDFLQKEFIDKRMAIPRLKNDDILLRVMKKPLHADNLYSKGEIQFTPTRIYRETSDLARKDPDENRPIHIDLVTEDKPLVIDNSVTVFNIGGDKISMGGPGKGTVFEASIEAGGMESVACFTLVTKDNVEQFLSNYDESKFGTEAVIITNALKFRGKVIGSLAENGKHNIKSGSVTYMREEDLKLFSAISNPYLKNKDPYSIEQEYRFSYRNTNKPEIIEIGSIKDISVRIKTKEIKKWIKHHFELD</sequence>
<accession>A0A3B0CBC6</accession>
<dbReference type="RefSeq" id="WP_120711528.1">
    <property type="nucleotide sequence ID" value="NZ_CANMKH010000005.1"/>
</dbReference>
<evidence type="ECO:0000313" key="2">
    <source>
        <dbReference type="Proteomes" id="UP000276603"/>
    </source>
</evidence>
<comment type="caution">
    <text evidence="1">The sequence shown here is derived from an EMBL/GenBank/DDBJ whole genome shotgun (WGS) entry which is preliminary data.</text>
</comment>
<protein>
    <recommendedName>
        <fullName evidence="3">Tetratricopeptide repeat protein</fullName>
    </recommendedName>
</protein>
<keyword evidence="2" id="KW-1185">Reference proteome</keyword>
<evidence type="ECO:0008006" key="3">
    <source>
        <dbReference type="Google" id="ProtNLM"/>
    </source>
</evidence>
<reference evidence="1 2" key="1">
    <citation type="submission" date="2018-10" db="EMBL/GenBank/DDBJ databases">
        <title>Ulvibacterium marinum gen. nov., sp. nov., a novel marine bacterium of the family Flavobacteriaceae, isolated from a culture of the green alga Ulva prolifera.</title>
        <authorList>
            <person name="Zhang Z."/>
        </authorList>
    </citation>
    <scope>NUCLEOTIDE SEQUENCE [LARGE SCALE GENOMIC DNA]</scope>
    <source>
        <strain evidence="1 2">CCMM003</strain>
    </source>
</reference>
<dbReference type="AlphaFoldDB" id="A0A3B0CBC6"/>
<dbReference type="Proteomes" id="UP000276603">
    <property type="component" value="Unassembled WGS sequence"/>
</dbReference>